<comment type="caution">
    <text evidence="2">The sequence shown here is derived from an EMBL/GenBank/DDBJ whole genome shotgun (WGS) entry which is preliminary data.</text>
</comment>
<protein>
    <submittedName>
        <fullName evidence="2">Uncharacterized protein</fullName>
    </submittedName>
</protein>
<keyword evidence="3" id="KW-1185">Reference proteome</keyword>
<feature type="region of interest" description="Disordered" evidence="1">
    <location>
        <begin position="93"/>
        <end position="115"/>
    </location>
</feature>
<proteinExistence type="predicted"/>
<evidence type="ECO:0000256" key="1">
    <source>
        <dbReference type="SAM" id="MobiDB-lite"/>
    </source>
</evidence>
<evidence type="ECO:0000313" key="3">
    <source>
        <dbReference type="Proteomes" id="UP001165652"/>
    </source>
</evidence>
<dbReference type="RefSeq" id="WP_272780648.1">
    <property type="nucleotide sequence ID" value="NZ_JAQQLI010000094.1"/>
</dbReference>
<feature type="compositionally biased region" description="Pro residues" evidence="1">
    <location>
        <begin position="105"/>
        <end position="115"/>
    </location>
</feature>
<organism evidence="2 3">
    <name type="scientific">Rhodoplanes tepidamans</name>
    <name type="common">Rhodoplanes cryptolactis</name>
    <dbReference type="NCBI Taxonomy" id="200616"/>
    <lineage>
        <taxon>Bacteria</taxon>
        <taxon>Pseudomonadati</taxon>
        <taxon>Pseudomonadota</taxon>
        <taxon>Alphaproteobacteria</taxon>
        <taxon>Hyphomicrobiales</taxon>
        <taxon>Nitrobacteraceae</taxon>
        <taxon>Rhodoplanes</taxon>
    </lineage>
</organism>
<dbReference type="Proteomes" id="UP001165652">
    <property type="component" value="Unassembled WGS sequence"/>
</dbReference>
<evidence type="ECO:0000313" key="2">
    <source>
        <dbReference type="EMBL" id="MDC7789827.1"/>
    </source>
</evidence>
<reference evidence="2" key="2">
    <citation type="submission" date="2023-02" db="EMBL/GenBank/DDBJ databases">
        <authorList>
            <person name="Rayyan A."/>
            <person name="Meyer T."/>
            <person name="Kyndt J.A."/>
        </authorList>
    </citation>
    <scope>NUCLEOTIDE SEQUENCE</scope>
    <source>
        <strain evidence="2">DSM 9987</strain>
    </source>
</reference>
<reference evidence="2" key="1">
    <citation type="journal article" date="2023" name="Microbiol Resour">
        <title>Genome Sequences of Rhodoplanes serenus and Two Thermotolerant Strains, Rhodoplanes tepidamans and 'Rhodoplanes cryptolactis,' Further Refine the Genus.</title>
        <authorList>
            <person name="Rayyan A.A."/>
            <person name="Kyndt J.A."/>
        </authorList>
    </citation>
    <scope>NUCLEOTIDE SEQUENCE</scope>
    <source>
        <strain evidence="2">DSM 9987</strain>
    </source>
</reference>
<accession>A0ABT5JJQ7</accession>
<name>A0ABT5JJQ7_RHOTP</name>
<sequence>MPPAPGWTAAETARFNTAIGNPARCHRKSCRRAGRCLGNPLRCLALRWRGRCDAARLWIRCAVAAREAGRTARAAAEAADRALLAWTKRQAGLPETPAPWRGPHAAPPPVDPASR</sequence>
<gene>
    <name evidence="2" type="ORF">PQJ73_29465</name>
</gene>
<dbReference type="EMBL" id="JAQQLI010000094">
    <property type="protein sequence ID" value="MDC7789827.1"/>
    <property type="molecule type" value="Genomic_DNA"/>
</dbReference>